<name>A0A0C3GME7_OIDMZ</name>
<evidence type="ECO:0000256" key="5">
    <source>
        <dbReference type="PIRSR" id="PIRSR602401-1"/>
    </source>
</evidence>
<dbReference type="PRINTS" id="PR00463">
    <property type="entry name" value="EP450I"/>
</dbReference>
<dbReference type="InterPro" id="IPR050121">
    <property type="entry name" value="Cytochrome_P450_monoxygenase"/>
</dbReference>
<proteinExistence type="inferred from homology"/>
<comment type="cofactor">
    <cofactor evidence="1 5">
        <name>heme</name>
        <dbReference type="ChEBI" id="CHEBI:30413"/>
    </cofactor>
</comment>
<organism evidence="7 8">
    <name type="scientific">Oidiodendron maius (strain Zn)</name>
    <dbReference type="NCBI Taxonomy" id="913774"/>
    <lineage>
        <taxon>Eukaryota</taxon>
        <taxon>Fungi</taxon>
        <taxon>Dikarya</taxon>
        <taxon>Ascomycota</taxon>
        <taxon>Pezizomycotina</taxon>
        <taxon>Leotiomycetes</taxon>
        <taxon>Leotiomycetes incertae sedis</taxon>
        <taxon>Myxotrichaceae</taxon>
        <taxon>Oidiodendron</taxon>
    </lineage>
</organism>
<reference evidence="7 8" key="1">
    <citation type="submission" date="2014-04" db="EMBL/GenBank/DDBJ databases">
        <authorList>
            <consortium name="DOE Joint Genome Institute"/>
            <person name="Kuo A."/>
            <person name="Martino E."/>
            <person name="Perotto S."/>
            <person name="Kohler A."/>
            <person name="Nagy L.G."/>
            <person name="Floudas D."/>
            <person name="Copeland A."/>
            <person name="Barry K.W."/>
            <person name="Cichocki N."/>
            <person name="Veneault-Fourrey C."/>
            <person name="LaButti K."/>
            <person name="Lindquist E.A."/>
            <person name="Lipzen A."/>
            <person name="Lundell T."/>
            <person name="Morin E."/>
            <person name="Murat C."/>
            <person name="Sun H."/>
            <person name="Tunlid A."/>
            <person name="Henrissat B."/>
            <person name="Grigoriev I.V."/>
            <person name="Hibbett D.S."/>
            <person name="Martin F."/>
            <person name="Nordberg H.P."/>
            <person name="Cantor M.N."/>
            <person name="Hua S.X."/>
        </authorList>
    </citation>
    <scope>NUCLEOTIDE SEQUENCE [LARGE SCALE GENOMIC DNA]</scope>
    <source>
        <strain evidence="7 8">Zn</strain>
    </source>
</reference>
<evidence type="ECO:0000313" key="8">
    <source>
        <dbReference type="Proteomes" id="UP000054321"/>
    </source>
</evidence>
<dbReference type="HOGENOM" id="CLU_001570_14_2_1"/>
<dbReference type="SUPFAM" id="SSF48264">
    <property type="entry name" value="Cytochrome P450"/>
    <property type="match status" value="1"/>
</dbReference>
<keyword evidence="4 5" id="KW-0408">Iron</keyword>
<dbReference type="PROSITE" id="PS00086">
    <property type="entry name" value="CYTOCHROME_P450"/>
    <property type="match status" value="1"/>
</dbReference>
<keyword evidence="6" id="KW-0503">Monooxygenase</keyword>
<evidence type="ECO:0000256" key="4">
    <source>
        <dbReference type="ARBA" id="ARBA00023004"/>
    </source>
</evidence>
<dbReference type="OrthoDB" id="1470350at2759"/>
<dbReference type="AlphaFoldDB" id="A0A0C3GME7"/>
<keyword evidence="3 5" id="KW-0479">Metal-binding</keyword>
<dbReference type="InterPro" id="IPR017972">
    <property type="entry name" value="Cyt_P450_CS"/>
</dbReference>
<protein>
    <recommendedName>
        <fullName evidence="9">Cytochrome P450</fullName>
    </recommendedName>
</protein>
<evidence type="ECO:0008006" key="9">
    <source>
        <dbReference type="Google" id="ProtNLM"/>
    </source>
</evidence>
<dbReference type="Pfam" id="PF00067">
    <property type="entry name" value="p450"/>
    <property type="match status" value="1"/>
</dbReference>
<feature type="binding site" description="axial binding residue" evidence="5">
    <location>
        <position position="427"/>
    </location>
    <ligand>
        <name>heme</name>
        <dbReference type="ChEBI" id="CHEBI:30413"/>
    </ligand>
    <ligandPart>
        <name>Fe</name>
        <dbReference type="ChEBI" id="CHEBI:18248"/>
    </ligandPart>
</feature>
<keyword evidence="5 6" id="KW-0349">Heme</keyword>
<gene>
    <name evidence="7" type="ORF">OIDMADRAFT_57918</name>
</gene>
<dbReference type="CDD" id="cd11059">
    <property type="entry name" value="CYP_fungal"/>
    <property type="match status" value="1"/>
</dbReference>
<keyword evidence="8" id="KW-1185">Reference proteome</keyword>
<dbReference type="GO" id="GO:0020037">
    <property type="term" value="F:heme binding"/>
    <property type="evidence" value="ECO:0007669"/>
    <property type="project" value="InterPro"/>
</dbReference>
<evidence type="ECO:0000256" key="6">
    <source>
        <dbReference type="RuleBase" id="RU000461"/>
    </source>
</evidence>
<dbReference type="GO" id="GO:0016705">
    <property type="term" value="F:oxidoreductase activity, acting on paired donors, with incorporation or reduction of molecular oxygen"/>
    <property type="evidence" value="ECO:0007669"/>
    <property type="project" value="InterPro"/>
</dbReference>
<dbReference type="Proteomes" id="UP000054321">
    <property type="component" value="Unassembled WGS sequence"/>
</dbReference>
<evidence type="ECO:0000256" key="2">
    <source>
        <dbReference type="ARBA" id="ARBA00010617"/>
    </source>
</evidence>
<comment type="similarity">
    <text evidence="2 6">Belongs to the cytochrome P450 family.</text>
</comment>
<keyword evidence="6" id="KW-0560">Oxidoreductase</keyword>
<reference evidence="8" key="2">
    <citation type="submission" date="2015-01" db="EMBL/GenBank/DDBJ databases">
        <title>Evolutionary Origins and Diversification of the Mycorrhizal Mutualists.</title>
        <authorList>
            <consortium name="DOE Joint Genome Institute"/>
            <consortium name="Mycorrhizal Genomics Consortium"/>
            <person name="Kohler A."/>
            <person name="Kuo A."/>
            <person name="Nagy L.G."/>
            <person name="Floudas D."/>
            <person name="Copeland A."/>
            <person name="Barry K.W."/>
            <person name="Cichocki N."/>
            <person name="Veneault-Fourrey C."/>
            <person name="LaButti K."/>
            <person name="Lindquist E.A."/>
            <person name="Lipzen A."/>
            <person name="Lundell T."/>
            <person name="Morin E."/>
            <person name="Murat C."/>
            <person name="Riley R."/>
            <person name="Ohm R."/>
            <person name="Sun H."/>
            <person name="Tunlid A."/>
            <person name="Henrissat B."/>
            <person name="Grigoriev I.V."/>
            <person name="Hibbett D.S."/>
            <person name="Martin F."/>
        </authorList>
    </citation>
    <scope>NUCLEOTIDE SEQUENCE [LARGE SCALE GENOMIC DNA]</scope>
    <source>
        <strain evidence="8">Zn</strain>
    </source>
</reference>
<dbReference type="InterPro" id="IPR036396">
    <property type="entry name" value="Cyt_P450_sf"/>
</dbReference>
<sequence length="486" mass="55612">MDWTFPSIITSGVLLILATRAILHPLRNIPGPLLAKFTGVWLILLDNSGQRTQTLHQLHQKYGSVVRIGPNELSFSTRKAMREIYGSSPTYAKGPQYGAFGRKSLFTMRIKEEHRERQKRIAHIFGPASVAQVEPIVSEHITKLMRALEMRQSEALDMMLWFRMLALDVTSDIFFGKNFGCLDSGKAPTILHDLDQVFPAYWVEWQFPLLHRLLLHVPYKALHQFLTAGHRFYGYGGEAFNDYVNRYGRTGNRRDLLQKMIAVSDDTAAPKPLADHDIIIEITNLIFAGTDTTGNTFSYMFWELAKNPEWQRRLRDELSTIQFDNVPDYQDVMKLPILDALIHETLRFWPASPASLPRVTPKGGRTIDGVKVPENTIVSCQSYSTQRDPEFFPQPDEFRPERWLDENSDLTAMRDMILVWGRGQRVCMGKPIATMELKMATAAIMKRYSVELGSDTTNSDMEMRDHFVLTAKGGQCKLLFRKISYS</sequence>
<evidence type="ECO:0000256" key="3">
    <source>
        <dbReference type="ARBA" id="ARBA00022723"/>
    </source>
</evidence>
<evidence type="ECO:0000256" key="1">
    <source>
        <dbReference type="ARBA" id="ARBA00001971"/>
    </source>
</evidence>
<dbReference type="GO" id="GO:0005506">
    <property type="term" value="F:iron ion binding"/>
    <property type="evidence" value="ECO:0007669"/>
    <property type="project" value="InterPro"/>
</dbReference>
<dbReference type="PANTHER" id="PTHR24305">
    <property type="entry name" value="CYTOCHROME P450"/>
    <property type="match status" value="1"/>
</dbReference>
<dbReference type="EMBL" id="KN832882">
    <property type="protein sequence ID" value="KIM97290.1"/>
    <property type="molecule type" value="Genomic_DNA"/>
</dbReference>
<dbReference type="GO" id="GO:0004497">
    <property type="term" value="F:monooxygenase activity"/>
    <property type="evidence" value="ECO:0007669"/>
    <property type="project" value="UniProtKB-KW"/>
</dbReference>
<evidence type="ECO:0000313" key="7">
    <source>
        <dbReference type="EMBL" id="KIM97290.1"/>
    </source>
</evidence>
<dbReference type="InterPro" id="IPR002401">
    <property type="entry name" value="Cyt_P450_E_grp-I"/>
</dbReference>
<dbReference type="InParanoid" id="A0A0C3GME7"/>
<accession>A0A0C3GME7</accession>
<dbReference type="Gene3D" id="1.10.630.10">
    <property type="entry name" value="Cytochrome P450"/>
    <property type="match status" value="1"/>
</dbReference>
<dbReference type="InterPro" id="IPR001128">
    <property type="entry name" value="Cyt_P450"/>
</dbReference>
<dbReference type="PANTHER" id="PTHR24305:SF166">
    <property type="entry name" value="CYTOCHROME P450 12A4, MITOCHONDRIAL-RELATED"/>
    <property type="match status" value="1"/>
</dbReference>
<dbReference type="STRING" id="913774.A0A0C3GME7"/>
<dbReference type="PRINTS" id="PR00385">
    <property type="entry name" value="P450"/>
</dbReference>